<evidence type="ECO:0000259" key="1">
    <source>
        <dbReference type="Pfam" id="PF01656"/>
    </source>
</evidence>
<protein>
    <submittedName>
        <fullName evidence="2">Carbon monoxide dehydrogenase maturation protein</fullName>
    </submittedName>
</protein>
<gene>
    <name evidence="2" type="ORF">ABH15_07010</name>
</gene>
<organism evidence="2 3">
    <name type="scientific">Methanoculleus taiwanensis</name>
    <dbReference type="NCBI Taxonomy" id="1550565"/>
    <lineage>
        <taxon>Archaea</taxon>
        <taxon>Methanobacteriati</taxon>
        <taxon>Methanobacteriota</taxon>
        <taxon>Stenosarchaea group</taxon>
        <taxon>Methanomicrobia</taxon>
        <taxon>Methanomicrobiales</taxon>
        <taxon>Methanomicrobiaceae</taxon>
        <taxon>Methanoculleus</taxon>
    </lineage>
</organism>
<dbReference type="GO" id="GO:0016887">
    <property type="term" value="F:ATP hydrolysis activity"/>
    <property type="evidence" value="ECO:0007669"/>
    <property type="project" value="TreeGrafter"/>
</dbReference>
<dbReference type="InterPro" id="IPR050625">
    <property type="entry name" value="ParA/MinD_ATPase"/>
</dbReference>
<dbReference type="InterPro" id="IPR014433">
    <property type="entry name" value="CooC"/>
</dbReference>
<evidence type="ECO:0000313" key="3">
    <source>
        <dbReference type="Proteomes" id="UP000290932"/>
    </source>
</evidence>
<dbReference type="Gene3D" id="3.40.50.300">
    <property type="entry name" value="P-loop containing nucleotide triphosphate hydrolases"/>
    <property type="match status" value="1"/>
</dbReference>
<accession>A0A498GZ64</accession>
<dbReference type="EMBL" id="LHQS01000002">
    <property type="protein sequence ID" value="RXE55949.1"/>
    <property type="molecule type" value="Genomic_DNA"/>
</dbReference>
<dbReference type="InterPro" id="IPR027417">
    <property type="entry name" value="P-loop_NTPase"/>
</dbReference>
<dbReference type="PANTHER" id="PTHR43384">
    <property type="entry name" value="SEPTUM SITE-DETERMINING PROTEIN MIND HOMOLOG, CHLOROPLASTIC-RELATED"/>
    <property type="match status" value="1"/>
</dbReference>
<name>A0A498GZ64_9EURY</name>
<reference evidence="2 3" key="1">
    <citation type="journal article" date="2015" name="Int. J. Syst. Evol. Microbiol.">
        <title>Methanoculleus taiwanensis sp. nov., a methanogen isolated from deep marine sediment at the deformation front area near Taiwan.</title>
        <authorList>
            <person name="Weng C.Y."/>
            <person name="Chen S.C."/>
            <person name="Lai M.C."/>
            <person name="Wu S.Y."/>
            <person name="Lin S."/>
            <person name="Yang T.F."/>
            <person name="Chen P.C."/>
        </authorList>
    </citation>
    <scope>NUCLEOTIDE SEQUENCE [LARGE SCALE GENOMIC DNA]</scope>
    <source>
        <strain evidence="2 3">CYW4</strain>
    </source>
</reference>
<proteinExistence type="predicted"/>
<dbReference type="GO" id="GO:0005829">
    <property type="term" value="C:cytosol"/>
    <property type="evidence" value="ECO:0007669"/>
    <property type="project" value="TreeGrafter"/>
</dbReference>
<dbReference type="Pfam" id="PF01656">
    <property type="entry name" value="CbiA"/>
    <property type="match status" value="1"/>
</dbReference>
<evidence type="ECO:0000313" key="2">
    <source>
        <dbReference type="EMBL" id="RXE55949.1"/>
    </source>
</evidence>
<feature type="domain" description="CobQ/CobB/MinD/ParA nucleotide binding" evidence="1">
    <location>
        <begin position="7"/>
        <end position="227"/>
    </location>
</feature>
<sequence>MNLPCTIVVSGKGGTGKTTITALLIDALIAAGERPVLAVDADPNTNLNEALGIALEETLGNVREKAFTESIPPGMDRTGYIKFRFHRVLAEAEGFDLLAMGRPEGSGCYCFPNALLSECIGTLERDYRFVVVDSEAGMEHIARGTVKNPDVLLIVSDPGARGIRTARRIREIAGTLGLAQDRMFLCVNRVRDGINREETELGTVLPLIATVPEDPAVEQADLAGEPIVGIPDSSPARTAVRELAERLLDACERRRR</sequence>
<dbReference type="InterPro" id="IPR002586">
    <property type="entry name" value="CobQ/CobB/MinD/ParA_Nub-bd_dom"/>
</dbReference>
<dbReference type="GO" id="GO:0005524">
    <property type="term" value="F:ATP binding"/>
    <property type="evidence" value="ECO:0007669"/>
    <property type="project" value="TreeGrafter"/>
</dbReference>
<dbReference type="GO" id="GO:0051782">
    <property type="term" value="P:negative regulation of cell division"/>
    <property type="evidence" value="ECO:0007669"/>
    <property type="project" value="TreeGrafter"/>
</dbReference>
<dbReference type="OrthoDB" id="31168at2157"/>
<keyword evidence="3" id="KW-1185">Reference proteome</keyword>
<dbReference type="RefSeq" id="WP_128693663.1">
    <property type="nucleotide sequence ID" value="NZ_LHQS01000002.1"/>
</dbReference>
<dbReference type="PANTHER" id="PTHR43384:SF7">
    <property type="entry name" value="CARBON-MONOXIDE DEHYDROGENASE ACCESSORY PROTEIN"/>
    <property type="match status" value="1"/>
</dbReference>
<dbReference type="Proteomes" id="UP000290932">
    <property type="component" value="Unassembled WGS sequence"/>
</dbReference>
<dbReference type="SUPFAM" id="SSF52540">
    <property type="entry name" value="P-loop containing nucleoside triphosphate hydrolases"/>
    <property type="match status" value="1"/>
</dbReference>
<comment type="caution">
    <text evidence="2">The sequence shown here is derived from an EMBL/GenBank/DDBJ whole genome shotgun (WGS) entry which is preliminary data.</text>
</comment>
<dbReference type="PIRSF" id="PIRSF005647">
    <property type="entry name" value="CooC"/>
    <property type="match status" value="1"/>
</dbReference>
<dbReference type="AlphaFoldDB" id="A0A498GZ64"/>
<dbReference type="GO" id="GO:0009898">
    <property type="term" value="C:cytoplasmic side of plasma membrane"/>
    <property type="evidence" value="ECO:0007669"/>
    <property type="project" value="TreeGrafter"/>
</dbReference>